<dbReference type="InterPro" id="IPR013241">
    <property type="entry name" value="RNase_P_Pop3"/>
</dbReference>
<dbReference type="GO" id="GO:0005829">
    <property type="term" value="C:cytosol"/>
    <property type="evidence" value="ECO:0007669"/>
    <property type="project" value="TreeGrafter"/>
</dbReference>
<dbReference type="EMBL" id="KZ613945">
    <property type="protein sequence ID" value="PMD40784.1"/>
    <property type="molecule type" value="Genomic_DNA"/>
</dbReference>
<accession>A0A2J6RQJ9</accession>
<dbReference type="GO" id="GO:0034965">
    <property type="term" value="P:intronic box C/D snoRNA processing"/>
    <property type="evidence" value="ECO:0007669"/>
    <property type="project" value="TreeGrafter"/>
</dbReference>
<dbReference type="AlphaFoldDB" id="A0A2J6RQJ9"/>
<dbReference type="PANTHER" id="PTHR28272:SF1">
    <property type="entry name" value="RIBONUCLEASES P_MRP PROTEIN SUBUNIT POP3"/>
    <property type="match status" value="1"/>
</dbReference>
<dbReference type="GO" id="GO:0000172">
    <property type="term" value="C:ribonuclease MRP complex"/>
    <property type="evidence" value="ECO:0007669"/>
    <property type="project" value="TreeGrafter"/>
</dbReference>
<dbReference type="GO" id="GO:0000171">
    <property type="term" value="F:ribonuclease MRP activity"/>
    <property type="evidence" value="ECO:0007669"/>
    <property type="project" value="TreeGrafter"/>
</dbReference>
<name>A0A2J6RQJ9_HYAVF</name>
<sequence length="367" mass="39868">MDRKPKIIFQLDSPFTNTQWPETSSQNQDTILELLCSLLSPIGQYRATNITPSKGKRSRKRKRKEDKSKGESPNLSRPPPPELSSYVVVGLNSITRSLESLSQKSKALKSAGCEKTDAGQALQSPKSRNEKKNDVSQASHHQASGPRTETLNTREQSINDTGHCIQPHASPDKSENSAAGKNRHSLPSGTKSGALTEQQSKDAAQALQGMREDDGDAVQASQLPGPGGAETTTRQQMPLSEDEHVGQHFSAIFVPRSSQPPLLHAHLPQLVTTASLANPELPATRLVQLPKACEARLSEALGLPRVSFIGILRGAPHSNSLVDLVRDCVPEIEVPWLEEAKKSVYLPLKVNAIESFVSVAKREQKSA</sequence>
<feature type="region of interest" description="Disordered" evidence="1">
    <location>
        <begin position="109"/>
        <end position="234"/>
    </location>
</feature>
<dbReference type="PANTHER" id="PTHR28272">
    <property type="entry name" value="RIBONUCLEASES P/MRP PROTEIN SUBUNIT POP3"/>
    <property type="match status" value="1"/>
</dbReference>
<feature type="compositionally biased region" description="Basic residues" evidence="1">
    <location>
        <begin position="54"/>
        <end position="64"/>
    </location>
</feature>
<dbReference type="STRING" id="1149755.A0A2J6RQJ9"/>
<evidence type="ECO:0000313" key="3">
    <source>
        <dbReference type="Proteomes" id="UP000235786"/>
    </source>
</evidence>
<dbReference type="GO" id="GO:0004526">
    <property type="term" value="F:ribonuclease P activity"/>
    <property type="evidence" value="ECO:0007669"/>
    <property type="project" value="TreeGrafter"/>
</dbReference>
<proteinExistence type="predicted"/>
<protein>
    <submittedName>
        <fullName evidence="2">Uncharacterized protein</fullName>
    </submittedName>
</protein>
<feature type="compositionally biased region" description="Polar residues" evidence="1">
    <location>
        <begin position="185"/>
        <end position="202"/>
    </location>
</feature>
<feature type="compositionally biased region" description="Polar residues" evidence="1">
    <location>
        <begin position="135"/>
        <end position="160"/>
    </location>
</feature>
<dbReference type="GO" id="GO:0005655">
    <property type="term" value="C:nucleolar ribonuclease P complex"/>
    <property type="evidence" value="ECO:0007669"/>
    <property type="project" value="TreeGrafter"/>
</dbReference>
<evidence type="ECO:0000256" key="1">
    <source>
        <dbReference type="SAM" id="MobiDB-lite"/>
    </source>
</evidence>
<dbReference type="OrthoDB" id="20109at2759"/>
<organism evidence="2 3">
    <name type="scientific">Hyaloscypha variabilis (strain UAMH 11265 / GT02V1 / F)</name>
    <name type="common">Meliniomyces variabilis</name>
    <dbReference type="NCBI Taxonomy" id="1149755"/>
    <lineage>
        <taxon>Eukaryota</taxon>
        <taxon>Fungi</taxon>
        <taxon>Dikarya</taxon>
        <taxon>Ascomycota</taxon>
        <taxon>Pezizomycotina</taxon>
        <taxon>Leotiomycetes</taxon>
        <taxon>Helotiales</taxon>
        <taxon>Hyaloscyphaceae</taxon>
        <taxon>Hyaloscypha</taxon>
        <taxon>Hyaloscypha variabilis</taxon>
    </lineage>
</organism>
<dbReference type="Pfam" id="PF08228">
    <property type="entry name" value="RNase_P_pop3"/>
    <property type="match status" value="1"/>
</dbReference>
<dbReference type="Proteomes" id="UP000235786">
    <property type="component" value="Unassembled WGS sequence"/>
</dbReference>
<dbReference type="GO" id="GO:0008033">
    <property type="term" value="P:tRNA processing"/>
    <property type="evidence" value="ECO:0007669"/>
    <property type="project" value="InterPro"/>
</dbReference>
<evidence type="ECO:0000313" key="2">
    <source>
        <dbReference type="EMBL" id="PMD40784.1"/>
    </source>
</evidence>
<reference evidence="2 3" key="1">
    <citation type="submission" date="2016-04" db="EMBL/GenBank/DDBJ databases">
        <title>A degradative enzymes factory behind the ericoid mycorrhizal symbiosis.</title>
        <authorList>
            <consortium name="DOE Joint Genome Institute"/>
            <person name="Martino E."/>
            <person name="Morin E."/>
            <person name="Grelet G."/>
            <person name="Kuo A."/>
            <person name="Kohler A."/>
            <person name="Daghino S."/>
            <person name="Barry K."/>
            <person name="Choi C."/>
            <person name="Cichocki N."/>
            <person name="Clum A."/>
            <person name="Copeland A."/>
            <person name="Hainaut M."/>
            <person name="Haridas S."/>
            <person name="Labutti K."/>
            <person name="Lindquist E."/>
            <person name="Lipzen A."/>
            <person name="Khouja H.-R."/>
            <person name="Murat C."/>
            <person name="Ohm R."/>
            <person name="Olson A."/>
            <person name="Spatafora J."/>
            <person name="Veneault-Fourrey C."/>
            <person name="Henrissat B."/>
            <person name="Grigoriev I."/>
            <person name="Martin F."/>
            <person name="Perotto S."/>
        </authorList>
    </citation>
    <scope>NUCLEOTIDE SEQUENCE [LARGE SCALE GENOMIC DNA]</scope>
    <source>
        <strain evidence="2 3">F</strain>
    </source>
</reference>
<dbReference type="GO" id="GO:0006364">
    <property type="term" value="P:rRNA processing"/>
    <property type="evidence" value="ECO:0007669"/>
    <property type="project" value="InterPro"/>
</dbReference>
<gene>
    <name evidence="2" type="ORF">L207DRAFT_633753</name>
</gene>
<feature type="region of interest" description="Disordered" evidence="1">
    <location>
        <begin position="47"/>
        <end position="84"/>
    </location>
</feature>
<keyword evidence="3" id="KW-1185">Reference proteome</keyword>